<protein>
    <submittedName>
        <fullName evidence="1">Uncharacterized protein</fullName>
    </submittedName>
</protein>
<dbReference type="Proteomes" id="UP000270094">
    <property type="component" value="Unassembled WGS sequence"/>
</dbReference>
<accession>A0A3P7IZJ1</accession>
<reference evidence="1 2" key="1">
    <citation type="submission" date="2018-11" db="EMBL/GenBank/DDBJ databases">
        <authorList>
            <consortium name="Pathogen Informatics"/>
        </authorList>
    </citation>
    <scope>NUCLEOTIDE SEQUENCE [LARGE SCALE GENOMIC DNA]</scope>
</reference>
<dbReference type="EMBL" id="UYYB01026587">
    <property type="protein sequence ID" value="VDM72669.1"/>
    <property type="molecule type" value="Genomic_DNA"/>
</dbReference>
<gene>
    <name evidence="1" type="ORF">SVUK_LOCUS7667</name>
</gene>
<name>A0A3P7IZJ1_STRVU</name>
<organism evidence="1 2">
    <name type="scientific">Strongylus vulgaris</name>
    <name type="common">Blood worm</name>
    <dbReference type="NCBI Taxonomy" id="40348"/>
    <lineage>
        <taxon>Eukaryota</taxon>
        <taxon>Metazoa</taxon>
        <taxon>Ecdysozoa</taxon>
        <taxon>Nematoda</taxon>
        <taxon>Chromadorea</taxon>
        <taxon>Rhabditida</taxon>
        <taxon>Rhabditina</taxon>
        <taxon>Rhabditomorpha</taxon>
        <taxon>Strongyloidea</taxon>
        <taxon>Strongylidae</taxon>
        <taxon>Strongylus</taxon>
    </lineage>
</organism>
<evidence type="ECO:0000313" key="1">
    <source>
        <dbReference type="EMBL" id="VDM72669.1"/>
    </source>
</evidence>
<dbReference type="AlphaFoldDB" id="A0A3P7IZJ1"/>
<keyword evidence="2" id="KW-1185">Reference proteome</keyword>
<proteinExistence type="predicted"/>
<sequence>MFYQLFTVLMHLRMKFLLMSLYPMIGQFIYNLELLCDLLMTLDLSSMVS</sequence>
<evidence type="ECO:0000313" key="2">
    <source>
        <dbReference type="Proteomes" id="UP000270094"/>
    </source>
</evidence>